<dbReference type="GO" id="GO:0003700">
    <property type="term" value="F:DNA-binding transcription factor activity"/>
    <property type="evidence" value="ECO:0007669"/>
    <property type="project" value="InterPro"/>
</dbReference>
<dbReference type="Proteomes" id="UP000075243">
    <property type="component" value="Chromosome 8"/>
</dbReference>
<evidence type="ECO:0000256" key="1">
    <source>
        <dbReference type="ARBA" id="ARBA00004123"/>
    </source>
</evidence>
<feature type="compositionally biased region" description="Polar residues" evidence="7">
    <location>
        <begin position="230"/>
        <end position="247"/>
    </location>
</feature>
<sequence length="296" mass="32190">MNFNPTTTTNTISSTSTITSALGINPNSTFSDVAGFIGQQQTQQSHHHHHLVPAPTNYTSIGAPSTTGFDIFHHHQQQPQTQTQIPEQQKTFQAPQTSPILSPNTQSQPQAPRPRKRKNQQKKMVCHVTADNLSADLWAWRKYGQKPIKGSPYPRNYYRCSSCKGCAARKQVERSTTEPNTFIVTYTGDHKHAKPVHRNSLAGSTRSKPSSTRLPETNETGSCSKEENAACSSTSALSPTSFRSGTPENEAGVAAGEHEPELGTVPDAQSENEDDDVLIPNVGAMSDAILLGLTTK</sequence>
<gene>
    <name evidence="9" type="ORF">KK1_016415</name>
</gene>
<dbReference type="OMA" id="MAHEDWD"/>
<evidence type="ECO:0000256" key="3">
    <source>
        <dbReference type="ARBA" id="ARBA00023125"/>
    </source>
</evidence>
<dbReference type="PANTHER" id="PTHR32096:SF80">
    <property type="entry name" value="WRKY TRANSCRIPTION FACTOR 27-RELATED"/>
    <property type="match status" value="1"/>
</dbReference>
<keyword evidence="3" id="KW-0238">DNA-binding</keyword>
<comment type="subcellular location">
    <subcellularLocation>
        <location evidence="1">Nucleus</location>
    </subcellularLocation>
</comment>
<accession>A0A151T4F9</accession>
<dbReference type="STRING" id="3821.A0A151T4F9"/>
<evidence type="ECO:0000256" key="4">
    <source>
        <dbReference type="ARBA" id="ARBA00023163"/>
    </source>
</evidence>
<keyword evidence="10" id="KW-1185">Reference proteome</keyword>
<name>A0A151T4F9_CAJCA</name>
<dbReference type="Pfam" id="PF03106">
    <property type="entry name" value="WRKY"/>
    <property type="match status" value="1"/>
</dbReference>
<reference evidence="9 10" key="1">
    <citation type="journal article" date="2012" name="Nat. Biotechnol.">
        <title>Draft genome sequence of pigeonpea (Cajanus cajan), an orphan legume crop of resource-poor farmers.</title>
        <authorList>
            <person name="Varshney R.K."/>
            <person name="Chen W."/>
            <person name="Li Y."/>
            <person name="Bharti A.K."/>
            <person name="Saxena R.K."/>
            <person name="Schlueter J.A."/>
            <person name="Donoghue M.T."/>
            <person name="Azam S."/>
            <person name="Fan G."/>
            <person name="Whaley A.M."/>
            <person name="Farmer A.D."/>
            <person name="Sheridan J."/>
            <person name="Iwata A."/>
            <person name="Tuteja R."/>
            <person name="Penmetsa R.V."/>
            <person name="Wu W."/>
            <person name="Upadhyaya H.D."/>
            <person name="Yang S.P."/>
            <person name="Shah T."/>
            <person name="Saxena K.B."/>
            <person name="Michael T."/>
            <person name="McCombie W.R."/>
            <person name="Yang B."/>
            <person name="Zhang G."/>
            <person name="Yang H."/>
            <person name="Wang J."/>
            <person name="Spillane C."/>
            <person name="Cook D.R."/>
            <person name="May G.D."/>
            <person name="Xu X."/>
            <person name="Jackson S.A."/>
        </authorList>
    </citation>
    <scope>NUCLEOTIDE SEQUENCE [LARGE SCALE GENOMIC DNA]</scope>
    <source>
        <strain evidence="10">cv. Asha</strain>
    </source>
</reference>
<feature type="region of interest" description="Disordered" evidence="7">
    <location>
        <begin position="187"/>
        <end position="279"/>
    </location>
</feature>
<keyword evidence="5" id="KW-0539">Nucleus</keyword>
<feature type="compositionally biased region" description="Polar residues" evidence="7">
    <location>
        <begin position="90"/>
        <end position="107"/>
    </location>
</feature>
<feature type="compositionally biased region" description="Basic residues" evidence="7">
    <location>
        <begin position="113"/>
        <end position="124"/>
    </location>
</feature>
<dbReference type="SUPFAM" id="SSF118290">
    <property type="entry name" value="WRKY DNA-binding domain"/>
    <property type="match status" value="1"/>
</dbReference>
<dbReference type="InterPro" id="IPR044810">
    <property type="entry name" value="WRKY_plant"/>
</dbReference>
<evidence type="ECO:0000256" key="6">
    <source>
        <dbReference type="ARBA" id="ARBA00060761"/>
    </source>
</evidence>
<evidence type="ECO:0000313" key="10">
    <source>
        <dbReference type="Proteomes" id="UP000075243"/>
    </source>
</evidence>
<evidence type="ECO:0000256" key="5">
    <source>
        <dbReference type="ARBA" id="ARBA00023242"/>
    </source>
</evidence>
<keyword evidence="4" id="KW-0804">Transcription</keyword>
<dbReference type="PANTHER" id="PTHR32096">
    <property type="entry name" value="WRKY TRANSCRIPTION FACTOR 30-RELATED-RELATED"/>
    <property type="match status" value="1"/>
</dbReference>
<dbReference type="GO" id="GO:0000976">
    <property type="term" value="F:transcription cis-regulatory region binding"/>
    <property type="evidence" value="ECO:0007669"/>
    <property type="project" value="TreeGrafter"/>
</dbReference>
<dbReference type="FunFam" id="2.20.25.80:FF:000007">
    <property type="entry name" value="WRKY transcription factor 22"/>
    <property type="match status" value="1"/>
</dbReference>
<comment type="similarity">
    <text evidence="6">Belongs to the WRKY group II-e family.</text>
</comment>
<dbReference type="GO" id="GO:0005634">
    <property type="term" value="C:nucleus"/>
    <property type="evidence" value="ECO:0007669"/>
    <property type="project" value="UniProtKB-SubCell"/>
</dbReference>
<dbReference type="SMART" id="SM00774">
    <property type="entry name" value="WRKY"/>
    <property type="match status" value="1"/>
</dbReference>
<dbReference type="InterPro" id="IPR003657">
    <property type="entry name" value="WRKY_dom"/>
</dbReference>
<dbReference type="PROSITE" id="PS50811">
    <property type="entry name" value="WRKY"/>
    <property type="match status" value="1"/>
</dbReference>
<organism evidence="9 10">
    <name type="scientific">Cajanus cajan</name>
    <name type="common">Pigeon pea</name>
    <name type="synonym">Cajanus indicus</name>
    <dbReference type="NCBI Taxonomy" id="3821"/>
    <lineage>
        <taxon>Eukaryota</taxon>
        <taxon>Viridiplantae</taxon>
        <taxon>Streptophyta</taxon>
        <taxon>Embryophyta</taxon>
        <taxon>Tracheophyta</taxon>
        <taxon>Spermatophyta</taxon>
        <taxon>Magnoliopsida</taxon>
        <taxon>eudicotyledons</taxon>
        <taxon>Gunneridae</taxon>
        <taxon>Pentapetalae</taxon>
        <taxon>rosids</taxon>
        <taxon>fabids</taxon>
        <taxon>Fabales</taxon>
        <taxon>Fabaceae</taxon>
        <taxon>Papilionoideae</taxon>
        <taxon>50 kb inversion clade</taxon>
        <taxon>NPAAA clade</taxon>
        <taxon>indigoferoid/millettioid clade</taxon>
        <taxon>Phaseoleae</taxon>
        <taxon>Cajanus</taxon>
    </lineage>
</organism>
<dbReference type="Gramene" id="C.cajan_15948.t">
    <property type="protein sequence ID" value="C.cajan_15948.t"/>
    <property type="gene ID" value="C.cajan_15948"/>
</dbReference>
<dbReference type="EMBL" id="CM003610">
    <property type="protein sequence ID" value="KYP61901.1"/>
    <property type="molecule type" value="Genomic_DNA"/>
</dbReference>
<protein>
    <submittedName>
        <fullName evidence="9">WRKY transcription factor 27</fullName>
    </submittedName>
</protein>
<keyword evidence="2" id="KW-0805">Transcription regulation</keyword>
<feature type="domain" description="WRKY" evidence="8">
    <location>
        <begin position="129"/>
        <end position="195"/>
    </location>
</feature>
<evidence type="ECO:0000256" key="2">
    <source>
        <dbReference type="ARBA" id="ARBA00023015"/>
    </source>
</evidence>
<evidence type="ECO:0000256" key="7">
    <source>
        <dbReference type="SAM" id="MobiDB-lite"/>
    </source>
</evidence>
<feature type="region of interest" description="Disordered" evidence="7">
    <location>
        <begin position="75"/>
        <end position="124"/>
    </location>
</feature>
<dbReference type="InterPro" id="IPR036576">
    <property type="entry name" value="WRKY_dom_sf"/>
</dbReference>
<evidence type="ECO:0000313" key="9">
    <source>
        <dbReference type="EMBL" id="KYP61901.1"/>
    </source>
</evidence>
<feature type="compositionally biased region" description="Low complexity" evidence="7">
    <location>
        <begin position="77"/>
        <end position="89"/>
    </location>
</feature>
<evidence type="ECO:0000259" key="8">
    <source>
        <dbReference type="PROSITE" id="PS50811"/>
    </source>
</evidence>
<dbReference type="AlphaFoldDB" id="A0A151T4F9"/>
<feature type="compositionally biased region" description="Polar residues" evidence="7">
    <location>
        <begin position="201"/>
        <end position="223"/>
    </location>
</feature>
<proteinExistence type="inferred from homology"/>
<dbReference type="Gene3D" id="2.20.25.80">
    <property type="entry name" value="WRKY domain"/>
    <property type="match status" value="1"/>
</dbReference>